<organism evidence="1 2">
    <name type="scientific">Caerostris extrusa</name>
    <name type="common">Bark spider</name>
    <name type="synonym">Caerostris bankana</name>
    <dbReference type="NCBI Taxonomy" id="172846"/>
    <lineage>
        <taxon>Eukaryota</taxon>
        <taxon>Metazoa</taxon>
        <taxon>Ecdysozoa</taxon>
        <taxon>Arthropoda</taxon>
        <taxon>Chelicerata</taxon>
        <taxon>Arachnida</taxon>
        <taxon>Araneae</taxon>
        <taxon>Araneomorphae</taxon>
        <taxon>Entelegynae</taxon>
        <taxon>Araneoidea</taxon>
        <taxon>Araneidae</taxon>
        <taxon>Caerostris</taxon>
    </lineage>
</organism>
<dbReference type="AlphaFoldDB" id="A0AAV4QV99"/>
<protein>
    <submittedName>
        <fullName evidence="1">Uncharacterized protein</fullName>
    </submittedName>
</protein>
<evidence type="ECO:0000313" key="2">
    <source>
        <dbReference type="Proteomes" id="UP001054945"/>
    </source>
</evidence>
<sequence>KLFIRNEHNKPSPFLAFISLHYGKMAEFVTMSCRKRRRDLQDYYMSRWARFRFDLLAQQRDIFKAAAVSQRVHIPGRILGID</sequence>
<keyword evidence="2" id="KW-1185">Reference proteome</keyword>
<dbReference type="Proteomes" id="UP001054945">
    <property type="component" value="Unassembled WGS sequence"/>
</dbReference>
<feature type="non-terminal residue" evidence="1">
    <location>
        <position position="1"/>
    </location>
</feature>
<comment type="caution">
    <text evidence="1">The sequence shown here is derived from an EMBL/GenBank/DDBJ whole genome shotgun (WGS) entry which is preliminary data.</text>
</comment>
<evidence type="ECO:0000313" key="1">
    <source>
        <dbReference type="EMBL" id="GIY12204.1"/>
    </source>
</evidence>
<reference evidence="1 2" key="1">
    <citation type="submission" date="2021-06" db="EMBL/GenBank/DDBJ databases">
        <title>Caerostris extrusa draft genome.</title>
        <authorList>
            <person name="Kono N."/>
            <person name="Arakawa K."/>
        </authorList>
    </citation>
    <scope>NUCLEOTIDE SEQUENCE [LARGE SCALE GENOMIC DNA]</scope>
</reference>
<name>A0AAV4QV99_CAEEX</name>
<dbReference type="EMBL" id="BPLR01006756">
    <property type="protein sequence ID" value="GIY12204.1"/>
    <property type="molecule type" value="Genomic_DNA"/>
</dbReference>
<proteinExistence type="predicted"/>
<gene>
    <name evidence="1" type="ORF">CEXT_623101</name>
</gene>
<accession>A0AAV4QV99</accession>